<dbReference type="GeneID" id="58727115"/>
<dbReference type="Pfam" id="PF25164">
    <property type="entry name" value="CoiA_N"/>
    <property type="match status" value="1"/>
</dbReference>
<evidence type="ECO:0000313" key="2">
    <source>
        <dbReference type="EMBL" id="MBC1305642.1"/>
    </source>
</evidence>
<proteinExistence type="predicted"/>
<dbReference type="InterPro" id="IPR057253">
    <property type="entry name" value="CoiA-like_N"/>
</dbReference>
<dbReference type="RefSeq" id="WP_011316505.1">
    <property type="nucleotide sequence ID" value="NZ_JACKZP010000273.1"/>
</dbReference>
<geneLocation type="plasmid" evidence="2">
    <name>pN2B-A</name>
</geneLocation>
<dbReference type="Pfam" id="PF13455">
    <property type="entry name" value="MUG113"/>
    <property type="match status" value="1"/>
</dbReference>
<evidence type="ECO:0000259" key="1">
    <source>
        <dbReference type="Pfam" id="PF25164"/>
    </source>
</evidence>
<sequence>MWLKYGVDQDGALLSIQDVSSGKTLLKCPYCQGDLIAKKGKVKQHHFAHDQETCHPVAKRKFPTLPLYDNFNIELALKDLKQLKLLWSEYGAKNYPINYDLTSPGLLKSGVLRKNIYLNSPGYEFSDLGKIPVGALDFQRFNEIQEPLILKKLLKLELALQHAQHKNASDLEYRLTDLKLYYAQVKRILSSTLYFLEIISDKGTFYKIGVTARPVIERVAEVERDLVPHYGTVAIKVLGSWAHRGNIELYFKHRYQKFNYPIEILTEYFNFTAEDMGIVLSDLQRMQPKTLSQLEMAIFEENVSFKQIAI</sequence>
<keyword evidence="2" id="KW-0614">Plasmid</keyword>
<accession>A0ABR6SGW7</accession>
<organism evidence="2 3">
    <name type="scientific">Trichormus variabilis N2B</name>
    <dbReference type="NCBI Taxonomy" id="2681315"/>
    <lineage>
        <taxon>Bacteria</taxon>
        <taxon>Bacillati</taxon>
        <taxon>Cyanobacteriota</taxon>
        <taxon>Cyanophyceae</taxon>
        <taxon>Nostocales</taxon>
        <taxon>Nostocaceae</taxon>
        <taxon>Trichormus</taxon>
    </lineage>
</organism>
<gene>
    <name evidence="2" type="ORF">GNE12_27520</name>
</gene>
<reference evidence="2 3" key="1">
    <citation type="submission" date="2019-11" db="EMBL/GenBank/DDBJ databases">
        <title>Comparison of genomes from free-living endosymbiotic cyanobacteria isolated from Azolla.</title>
        <authorList>
            <person name="Thiel T."/>
            <person name="Pratte B."/>
        </authorList>
    </citation>
    <scope>NUCLEOTIDE SEQUENCE [LARGE SCALE GENOMIC DNA]</scope>
    <source>
        <strain evidence="2 3">N2B</strain>
        <plasmid evidence="2">pN2B-A</plasmid>
    </source>
</reference>
<keyword evidence="3" id="KW-1185">Reference proteome</keyword>
<dbReference type="Proteomes" id="UP000570851">
    <property type="component" value="Unassembled WGS sequence"/>
</dbReference>
<name>A0ABR6SGW7_ANAVA</name>
<comment type="caution">
    <text evidence="2">The sequence shown here is derived from an EMBL/GenBank/DDBJ whole genome shotgun (WGS) entry which is preliminary data.</text>
</comment>
<dbReference type="EMBL" id="JACKZP010000273">
    <property type="protein sequence ID" value="MBC1305642.1"/>
    <property type="molecule type" value="Genomic_DNA"/>
</dbReference>
<evidence type="ECO:0000313" key="3">
    <source>
        <dbReference type="Proteomes" id="UP000570851"/>
    </source>
</evidence>
<feature type="domain" description="Competence protein CoiA-like N-terminal" evidence="1">
    <location>
        <begin position="27"/>
        <end position="55"/>
    </location>
</feature>
<protein>
    <submittedName>
        <fullName evidence="2">GIY-YIG nuclease family protein</fullName>
    </submittedName>
</protein>